<feature type="domain" description="HTH luxR-type" evidence="1">
    <location>
        <begin position="251"/>
        <end position="308"/>
    </location>
</feature>
<dbReference type="GO" id="GO:0003677">
    <property type="term" value="F:DNA binding"/>
    <property type="evidence" value="ECO:0007669"/>
    <property type="project" value="InterPro"/>
</dbReference>
<proteinExistence type="predicted"/>
<sequence>MSTETPHQPHPHQVVCEFGREIYTQALTRGGVRAEVAHVAPCLLESGLLKSDTDESGLFRPLPPSAGLDLLMNRHERAYLRQAAELVADFQGMVERTDRTPTGLSVFTVSGLDRINERLDALMLEATDEVLVMQPGSRPREDANTLGRTLSMLERGVAMRTLYVHAARYANEVLAHQRRLARHNVQIRTVDEVFDTMLVVDAEVAVLTADNDFTVLEIRHAPVVSFLRRTFDVLWEHGKSLGTPLERVGSMDGVSPVQIQIARLMVAGNDDQEIAARLGISIRTVRGHIAKLSAALGSNGRTQLGYLLAGSGLMDEGDKAGD</sequence>
<dbReference type="GO" id="GO:0006355">
    <property type="term" value="P:regulation of DNA-templated transcription"/>
    <property type="evidence" value="ECO:0007669"/>
    <property type="project" value="InterPro"/>
</dbReference>
<dbReference type="InterPro" id="IPR000792">
    <property type="entry name" value="Tscrpt_reg_LuxR_C"/>
</dbReference>
<dbReference type="SMART" id="SM00421">
    <property type="entry name" value="HTH_LUXR"/>
    <property type="match status" value="1"/>
</dbReference>
<gene>
    <name evidence="2" type="ORF">SRB5_43720</name>
</gene>
<evidence type="ECO:0000259" key="1">
    <source>
        <dbReference type="SMART" id="SM00421"/>
    </source>
</evidence>
<evidence type="ECO:0000313" key="2">
    <source>
        <dbReference type="EMBL" id="MQY14210.1"/>
    </source>
</evidence>
<evidence type="ECO:0000313" key="3">
    <source>
        <dbReference type="Proteomes" id="UP000466345"/>
    </source>
</evidence>
<comment type="caution">
    <text evidence="2">The sequence shown here is derived from an EMBL/GenBank/DDBJ whole genome shotgun (WGS) entry which is preliminary data.</text>
</comment>
<protein>
    <recommendedName>
        <fullName evidence="1">HTH luxR-type domain-containing protein</fullName>
    </recommendedName>
</protein>
<dbReference type="Gene3D" id="1.10.10.10">
    <property type="entry name" value="Winged helix-like DNA-binding domain superfamily/Winged helix DNA-binding domain"/>
    <property type="match status" value="1"/>
</dbReference>
<dbReference type="Proteomes" id="UP000466345">
    <property type="component" value="Unassembled WGS sequence"/>
</dbReference>
<dbReference type="PANTHER" id="PTHR34293">
    <property type="entry name" value="HTH-TYPE TRANSCRIPTIONAL REGULATOR TRMBL2"/>
    <property type="match status" value="1"/>
</dbReference>
<dbReference type="InterPro" id="IPR036388">
    <property type="entry name" value="WH-like_DNA-bd_sf"/>
</dbReference>
<dbReference type="Pfam" id="PF00196">
    <property type="entry name" value="GerE"/>
    <property type="match status" value="1"/>
</dbReference>
<organism evidence="2 3">
    <name type="scientific">Streptomyces smaragdinus</name>
    <dbReference type="NCBI Taxonomy" id="2585196"/>
    <lineage>
        <taxon>Bacteria</taxon>
        <taxon>Bacillati</taxon>
        <taxon>Actinomycetota</taxon>
        <taxon>Actinomycetes</taxon>
        <taxon>Kitasatosporales</taxon>
        <taxon>Streptomycetaceae</taxon>
        <taxon>Streptomyces</taxon>
    </lineage>
</organism>
<dbReference type="AlphaFoldDB" id="A0A7K0CL37"/>
<dbReference type="InterPro" id="IPR051797">
    <property type="entry name" value="TrmB-like"/>
</dbReference>
<name>A0A7K0CL37_9ACTN</name>
<dbReference type="CDD" id="cd06170">
    <property type="entry name" value="LuxR_C_like"/>
    <property type="match status" value="1"/>
</dbReference>
<dbReference type="PRINTS" id="PR00038">
    <property type="entry name" value="HTHLUXR"/>
</dbReference>
<dbReference type="EMBL" id="WEGJ01000019">
    <property type="protein sequence ID" value="MQY14210.1"/>
    <property type="molecule type" value="Genomic_DNA"/>
</dbReference>
<dbReference type="OrthoDB" id="4307453at2"/>
<dbReference type="SUPFAM" id="SSF46894">
    <property type="entry name" value="C-terminal effector domain of the bipartite response regulators"/>
    <property type="match status" value="1"/>
</dbReference>
<dbReference type="InterPro" id="IPR016032">
    <property type="entry name" value="Sig_transdc_resp-reg_C-effctor"/>
</dbReference>
<accession>A0A7K0CL37</accession>
<keyword evidence="3" id="KW-1185">Reference proteome</keyword>
<dbReference type="PANTHER" id="PTHR34293:SF1">
    <property type="entry name" value="HTH-TYPE TRANSCRIPTIONAL REGULATOR TRMBL2"/>
    <property type="match status" value="1"/>
</dbReference>
<reference evidence="2 3" key="1">
    <citation type="submission" date="2019-10" db="EMBL/GenBank/DDBJ databases">
        <title>Streptomyces smaragdinus sp. nov. and Streptomyces fabii sp. nov., isolated from the gut of fungus growing-termite Macrotermes natalensis.</title>
        <authorList>
            <person name="Schwitalla J."/>
            <person name="Benndorf R."/>
            <person name="Martin K."/>
            <person name="De Beer W."/>
            <person name="Kaster A.-K."/>
            <person name="Vollmers J."/>
            <person name="Poulsen M."/>
            <person name="Beemelmanns C."/>
        </authorList>
    </citation>
    <scope>NUCLEOTIDE SEQUENCE [LARGE SCALE GENOMIC DNA]</scope>
    <source>
        <strain evidence="2 3">RB5</strain>
    </source>
</reference>